<dbReference type="RefSeq" id="WP_182803882.1">
    <property type="nucleotide sequence ID" value="NZ_CP060007.1"/>
</dbReference>
<dbReference type="AlphaFoldDB" id="A0A7G5XI08"/>
<proteinExistence type="predicted"/>
<protein>
    <submittedName>
        <fullName evidence="2">Uncharacterized protein</fullName>
    </submittedName>
</protein>
<dbReference type="Proteomes" id="UP000515344">
    <property type="component" value="Chromosome"/>
</dbReference>
<sequence>MRKYILTTLLTCSVFAAVAQNRITFDTSKIDIPMTRVIWHENIDKEQKRTDRVDGKIDNFLKLTNNEDLNIQITDVILRRVDELQIDIERMEGDNNYKIGQLRSVRELLQAIAIRAKDKEIAPLIPQLFNSYEECMRRQQAGESLMPVFEKLPYQGAEVLSTIFIQAKELPEIKKMVFLKKAKINPSSILSGIAPFENEPFADSLIVLAADKIPLEVYTYAQATKTVAARIIRRNTNPKVQTIARLSSIMNGTLFLPFLDELLNKQLEIDDIKAVVENELAYYKLLVKTQVKYYNRISAGDTPVLAPVLFQMLERKATDVFVNVMNDLHDSPDAVRMRVSDPLSSEEIYYLIVTTEEVIYTSTYTKLYDRMMTRFPGRRSDSLLMTVHFDRFKKFIKMAANYNRLDDFLKSMPELRSTQLMHAFVNGLQKTNSLEDAVDVADSYGSITNVDLQKFLKQQVKQNYEKSLQEKDRKGEVIYNILQTLFKSASDPSMDLSAILGIPPVYKVDYSSIASDSGGVVQHVFFYGDEDGITSFRNFMGMFNGKPEWKVVTGKEWVTINSTKGKPYTIYANLPLDYKQDLDAKAQESLINYLTKNNINPSIVVHRGHSYHLKYTIQQMLPSSRIVMLGSCGGYQNLAKILNVNEDAHIISTKQVGSYSVNEPILRALNEDIRNGKNIEWIPIWQQITASVKSDPKASELMKDYVPPHKNLGAIFIKAYRKATGEM</sequence>
<dbReference type="EMBL" id="CP060007">
    <property type="protein sequence ID" value="QNA45111.1"/>
    <property type="molecule type" value="Genomic_DNA"/>
</dbReference>
<keyword evidence="1" id="KW-0732">Signal</keyword>
<evidence type="ECO:0000313" key="2">
    <source>
        <dbReference type="EMBL" id="QNA45111.1"/>
    </source>
</evidence>
<dbReference type="KEGG" id="lacs:H4075_02625"/>
<evidence type="ECO:0000313" key="3">
    <source>
        <dbReference type="Proteomes" id="UP000515344"/>
    </source>
</evidence>
<gene>
    <name evidence="2" type="ORF">H4075_02625</name>
</gene>
<organism evidence="2 3">
    <name type="scientific">Lacibacter sediminis</name>
    <dbReference type="NCBI Taxonomy" id="2760713"/>
    <lineage>
        <taxon>Bacteria</taxon>
        <taxon>Pseudomonadati</taxon>
        <taxon>Bacteroidota</taxon>
        <taxon>Chitinophagia</taxon>
        <taxon>Chitinophagales</taxon>
        <taxon>Chitinophagaceae</taxon>
        <taxon>Lacibacter</taxon>
    </lineage>
</organism>
<reference evidence="3" key="1">
    <citation type="submission" date="2020-08" db="EMBL/GenBank/DDBJ databases">
        <title>Lacibacter sp. S13-6-6 genome sequencing.</title>
        <authorList>
            <person name="Jin L."/>
        </authorList>
    </citation>
    <scope>NUCLEOTIDE SEQUENCE [LARGE SCALE GENOMIC DNA]</scope>
    <source>
        <strain evidence="3">S13-6-6</strain>
    </source>
</reference>
<name>A0A7G5XI08_9BACT</name>
<feature type="chain" id="PRO_5028854812" evidence="1">
    <location>
        <begin position="20"/>
        <end position="727"/>
    </location>
</feature>
<accession>A0A7G5XI08</accession>
<feature type="signal peptide" evidence="1">
    <location>
        <begin position="1"/>
        <end position="19"/>
    </location>
</feature>
<evidence type="ECO:0000256" key="1">
    <source>
        <dbReference type="SAM" id="SignalP"/>
    </source>
</evidence>
<keyword evidence="3" id="KW-1185">Reference proteome</keyword>